<keyword evidence="2" id="KW-1185">Reference proteome</keyword>
<name>A0ABR4ZMZ3_9NOCA</name>
<evidence type="ECO:0008006" key="3">
    <source>
        <dbReference type="Google" id="ProtNLM"/>
    </source>
</evidence>
<proteinExistence type="predicted"/>
<evidence type="ECO:0000313" key="2">
    <source>
        <dbReference type="Proteomes" id="UP000031364"/>
    </source>
</evidence>
<sequence length="113" mass="12296">MNHISTYAPHSLDEYFTGAIDSSTGAHRKHLIDTQHATREYLLATNRRSQVLDFNCGLRAITGGSALGVGYVKLATTNDTAAEQSVSLTAMVVTAEEQPDSRWLISDVKQIST</sequence>
<comment type="caution">
    <text evidence="1">The sequence shown here is derived from an EMBL/GenBank/DDBJ whole genome shotgun (WGS) entry which is preliminary data.</text>
</comment>
<evidence type="ECO:0000313" key="1">
    <source>
        <dbReference type="EMBL" id="KIA66776.1"/>
    </source>
</evidence>
<accession>A0ABR4ZMZ3</accession>
<protein>
    <recommendedName>
        <fullName evidence="3">SnoaL-like domain-containing protein</fullName>
    </recommendedName>
</protein>
<dbReference type="Proteomes" id="UP000031364">
    <property type="component" value="Unassembled WGS sequence"/>
</dbReference>
<dbReference type="EMBL" id="JNFP01000001">
    <property type="protein sequence ID" value="KIA66776.1"/>
    <property type="molecule type" value="Genomic_DNA"/>
</dbReference>
<gene>
    <name evidence="1" type="ORF">FG87_01320</name>
</gene>
<reference evidence="1 2" key="1">
    <citation type="journal article" date="2014" name="Int. J. Syst. Evol. Microbiol.">
        <title>Nocardia vulneris sp. nov., isolated from wounds of human patients in North America.</title>
        <authorList>
            <person name="Lasker B.A."/>
            <person name="Bell M."/>
            <person name="Klenk H.P."/>
            <person name="Sproer C."/>
            <person name="Schumann C."/>
            <person name="Schumann P."/>
            <person name="Brown J.M."/>
        </authorList>
    </citation>
    <scope>NUCLEOTIDE SEQUENCE [LARGE SCALE GENOMIC DNA]</scope>
    <source>
        <strain evidence="1 2">W9851</strain>
    </source>
</reference>
<organism evidence="1 2">
    <name type="scientific">Nocardia vulneris</name>
    <dbReference type="NCBI Taxonomy" id="1141657"/>
    <lineage>
        <taxon>Bacteria</taxon>
        <taxon>Bacillati</taxon>
        <taxon>Actinomycetota</taxon>
        <taxon>Actinomycetes</taxon>
        <taxon>Mycobacteriales</taxon>
        <taxon>Nocardiaceae</taxon>
        <taxon>Nocardia</taxon>
    </lineage>
</organism>